<sequence length="291" mass="33257">MNHQTLTLDTTQKMMLALQNSTLTNETNVTFIKDWLQHVQLSNSDQFQRFALQSTHQGKRLTLQHLGNAKEVLKRYATYYQDRLKVSTSILQRLVDLGIDWQPAKMGSWLELNALGVNAGWYLPGEIPMNRVLHTLDPNNHKRRLLSRWVSLCPEAVCLGYGESLAEPTIRQLDLMIEPADEVSTQYYQALHLADLLQVPAFPGFLLEILETYEVQQLVISLWMTSEEMLKFGLRVLYPSNKLLIALCMLAKFKDEDQVALASTYGILGQIQWVEIQQTSDGLMAEISFDV</sequence>
<reference evidence="1 2" key="1">
    <citation type="submission" date="2007-01" db="EMBL/GenBank/DDBJ databases">
        <authorList>
            <person name="Haygood M."/>
            <person name="Podell S."/>
            <person name="Anderson C."/>
            <person name="Hopkinson B."/>
            <person name="Roe K."/>
            <person name="Barbeau K."/>
            <person name="Gaasterland T."/>
            <person name="Ferriera S."/>
            <person name="Johnson J."/>
            <person name="Kravitz S."/>
            <person name="Beeson K."/>
            <person name="Sutton G."/>
            <person name="Rogers Y.-H."/>
            <person name="Friedman R."/>
            <person name="Frazier M."/>
            <person name="Venter J.C."/>
        </authorList>
    </citation>
    <scope>NUCLEOTIDE SEQUENCE [LARGE SCALE GENOMIC DNA]</scope>
    <source>
        <strain evidence="1 2">ATCC 23134</strain>
    </source>
</reference>
<comment type="caution">
    <text evidence="1">The sequence shown here is derived from an EMBL/GenBank/DDBJ whole genome shotgun (WGS) entry which is preliminary data.</text>
</comment>
<dbReference type="EMBL" id="AAWS01000048">
    <property type="protein sequence ID" value="EAY25454.1"/>
    <property type="molecule type" value="Genomic_DNA"/>
</dbReference>
<accession>A1ZVX2</accession>
<dbReference type="RefSeq" id="WP_002702772.1">
    <property type="nucleotide sequence ID" value="NZ_AAWS01000048.1"/>
</dbReference>
<proteinExistence type="predicted"/>
<organism evidence="1 2">
    <name type="scientific">Microscilla marina ATCC 23134</name>
    <dbReference type="NCBI Taxonomy" id="313606"/>
    <lineage>
        <taxon>Bacteria</taxon>
        <taxon>Pseudomonadati</taxon>
        <taxon>Bacteroidota</taxon>
        <taxon>Cytophagia</taxon>
        <taxon>Cytophagales</taxon>
        <taxon>Microscillaceae</taxon>
        <taxon>Microscilla</taxon>
    </lineage>
</organism>
<evidence type="ECO:0000313" key="2">
    <source>
        <dbReference type="Proteomes" id="UP000004095"/>
    </source>
</evidence>
<evidence type="ECO:0000313" key="1">
    <source>
        <dbReference type="EMBL" id="EAY25454.1"/>
    </source>
</evidence>
<name>A1ZVX2_MICM2</name>
<protein>
    <submittedName>
        <fullName evidence="1">Uncharacterized protein</fullName>
    </submittedName>
</protein>
<dbReference type="Proteomes" id="UP000004095">
    <property type="component" value="Unassembled WGS sequence"/>
</dbReference>
<dbReference type="AlphaFoldDB" id="A1ZVX2"/>
<keyword evidence="2" id="KW-1185">Reference proteome</keyword>
<gene>
    <name evidence="1" type="ORF">M23134_00808</name>
</gene>